<dbReference type="PROSITE" id="PS00894">
    <property type="entry name" value="HTH_DEOR_1"/>
    <property type="match status" value="1"/>
</dbReference>
<gene>
    <name evidence="6" type="primary">glpR_1</name>
    <name evidence="6" type="ORF">NCTC12195_01063</name>
</gene>
<reference evidence="6 7" key="1">
    <citation type="submission" date="2018-06" db="EMBL/GenBank/DDBJ databases">
        <authorList>
            <consortium name="Pathogen Informatics"/>
            <person name="Doyle S."/>
        </authorList>
    </citation>
    <scope>NUCLEOTIDE SEQUENCE [LARGE SCALE GENOMIC DNA]</scope>
    <source>
        <strain evidence="6 7">NCTC12195</strain>
    </source>
</reference>
<dbReference type="InterPro" id="IPR014036">
    <property type="entry name" value="DeoR-like_C"/>
</dbReference>
<dbReference type="STRING" id="1293.SH09_02320"/>
<evidence type="ECO:0000256" key="2">
    <source>
        <dbReference type="ARBA" id="ARBA00023015"/>
    </source>
</evidence>
<dbReference type="EMBL" id="UHDK01000001">
    <property type="protein sequence ID" value="SUM31628.1"/>
    <property type="molecule type" value="Genomic_DNA"/>
</dbReference>
<dbReference type="SMART" id="SM00420">
    <property type="entry name" value="HTH_DEOR"/>
    <property type="match status" value="1"/>
</dbReference>
<dbReference type="Pfam" id="PF08220">
    <property type="entry name" value="HTH_DeoR"/>
    <property type="match status" value="1"/>
</dbReference>
<dbReference type="PANTHER" id="PTHR30363:SF44">
    <property type="entry name" value="AGA OPERON TRANSCRIPTIONAL REPRESSOR-RELATED"/>
    <property type="match status" value="1"/>
</dbReference>
<dbReference type="PROSITE" id="PS51000">
    <property type="entry name" value="HTH_DEOR_2"/>
    <property type="match status" value="1"/>
</dbReference>
<name>A0A380FBS8_STAGA</name>
<dbReference type="SMART" id="SM01134">
    <property type="entry name" value="DeoRC"/>
    <property type="match status" value="1"/>
</dbReference>
<dbReference type="InterPro" id="IPR036390">
    <property type="entry name" value="WH_DNA-bd_sf"/>
</dbReference>
<dbReference type="SUPFAM" id="SSF100950">
    <property type="entry name" value="NagB/RpiA/CoA transferase-like"/>
    <property type="match status" value="1"/>
</dbReference>
<sequence>MKAFERKKKLLNELYFNKVVYVNELAKEFKVSEETIRRDLEKLEKEGIVERNYGGARLLKTEDLPYLVRNTHNKESKLNIAKKIDTFICNDISLFADSSSTVVETLKRFAVSDKKLHVITNAVNALYDLNQSSLEINSTGGKLLKQSYAFIGSQTIESINKFNPDFAIISCKALNRDGIITDSNEEEAYIKQIMMNKAKKTILALDSSKLDKTSLITFGSLSNIDYIVSDNDFDAKIYRTLTKKIR</sequence>
<evidence type="ECO:0000313" key="7">
    <source>
        <dbReference type="Proteomes" id="UP000255277"/>
    </source>
</evidence>
<keyword evidence="1" id="KW-0423">Lactose metabolism</keyword>
<organism evidence="6 7">
    <name type="scientific">Staphylococcus gallinarum</name>
    <dbReference type="NCBI Taxonomy" id="1293"/>
    <lineage>
        <taxon>Bacteria</taxon>
        <taxon>Bacillati</taxon>
        <taxon>Bacillota</taxon>
        <taxon>Bacilli</taxon>
        <taxon>Bacillales</taxon>
        <taxon>Staphylococcaceae</taxon>
        <taxon>Staphylococcus</taxon>
    </lineage>
</organism>
<dbReference type="Proteomes" id="UP000255277">
    <property type="component" value="Unassembled WGS sequence"/>
</dbReference>
<evidence type="ECO:0000313" key="6">
    <source>
        <dbReference type="EMBL" id="SUM31628.1"/>
    </source>
</evidence>
<keyword evidence="4" id="KW-0804">Transcription</keyword>
<dbReference type="AlphaFoldDB" id="A0A380FBS8"/>
<dbReference type="PANTHER" id="PTHR30363">
    <property type="entry name" value="HTH-TYPE TRANSCRIPTIONAL REGULATOR SRLR-RELATED"/>
    <property type="match status" value="1"/>
</dbReference>
<dbReference type="InterPro" id="IPR036388">
    <property type="entry name" value="WH-like_DNA-bd_sf"/>
</dbReference>
<proteinExistence type="predicted"/>
<protein>
    <submittedName>
        <fullName evidence="6">Transcriptional regulator</fullName>
    </submittedName>
</protein>
<dbReference type="GO" id="GO:0003700">
    <property type="term" value="F:DNA-binding transcription factor activity"/>
    <property type="evidence" value="ECO:0007669"/>
    <property type="project" value="InterPro"/>
</dbReference>
<evidence type="ECO:0000259" key="5">
    <source>
        <dbReference type="PROSITE" id="PS51000"/>
    </source>
</evidence>
<dbReference type="Pfam" id="PF00455">
    <property type="entry name" value="DeoRC"/>
    <property type="match status" value="1"/>
</dbReference>
<dbReference type="InterPro" id="IPR050313">
    <property type="entry name" value="Carb_Metab_HTH_regulators"/>
</dbReference>
<evidence type="ECO:0000256" key="4">
    <source>
        <dbReference type="ARBA" id="ARBA00023163"/>
    </source>
</evidence>
<keyword evidence="2" id="KW-0805">Transcription regulation</keyword>
<dbReference type="InterPro" id="IPR001034">
    <property type="entry name" value="DeoR_HTH"/>
</dbReference>
<dbReference type="PRINTS" id="PR00037">
    <property type="entry name" value="HTHLACR"/>
</dbReference>
<accession>A0A380FBS8</accession>
<dbReference type="GO" id="GO:0005988">
    <property type="term" value="P:lactose metabolic process"/>
    <property type="evidence" value="ECO:0007669"/>
    <property type="project" value="UniProtKB-KW"/>
</dbReference>
<evidence type="ECO:0000256" key="3">
    <source>
        <dbReference type="ARBA" id="ARBA00023125"/>
    </source>
</evidence>
<dbReference type="Gene3D" id="1.10.10.10">
    <property type="entry name" value="Winged helix-like DNA-binding domain superfamily/Winged helix DNA-binding domain"/>
    <property type="match status" value="1"/>
</dbReference>
<keyword evidence="3" id="KW-0238">DNA-binding</keyword>
<dbReference type="InterPro" id="IPR037171">
    <property type="entry name" value="NagB/RpiA_transferase-like"/>
</dbReference>
<feature type="domain" description="HTH deoR-type" evidence="5">
    <location>
        <begin position="3"/>
        <end position="58"/>
    </location>
</feature>
<evidence type="ECO:0000256" key="1">
    <source>
        <dbReference type="ARBA" id="ARBA00022736"/>
    </source>
</evidence>
<dbReference type="InterPro" id="IPR018356">
    <property type="entry name" value="Tscrpt_reg_HTH_DeoR_CS"/>
</dbReference>
<dbReference type="SUPFAM" id="SSF46785">
    <property type="entry name" value="Winged helix' DNA-binding domain"/>
    <property type="match status" value="1"/>
</dbReference>
<dbReference type="GO" id="GO:0003677">
    <property type="term" value="F:DNA binding"/>
    <property type="evidence" value="ECO:0007669"/>
    <property type="project" value="UniProtKB-KW"/>
</dbReference>